<feature type="compositionally biased region" description="Polar residues" evidence="1">
    <location>
        <begin position="326"/>
        <end position="345"/>
    </location>
</feature>
<name>A0AAD5UXK6_9APHY</name>
<comment type="caution">
    <text evidence="3">The sequence shown here is derived from an EMBL/GenBank/DDBJ whole genome shotgun (WGS) entry which is preliminary data.</text>
</comment>
<feature type="region of interest" description="Disordered" evidence="1">
    <location>
        <begin position="318"/>
        <end position="345"/>
    </location>
</feature>
<evidence type="ECO:0000256" key="2">
    <source>
        <dbReference type="SAM" id="Phobius"/>
    </source>
</evidence>
<feature type="transmembrane region" description="Helical" evidence="2">
    <location>
        <begin position="142"/>
        <end position="163"/>
    </location>
</feature>
<keyword evidence="2" id="KW-0472">Membrane</keyword>
<dbReference type="AlphaFoldDB" id="A0AAD5UXK6"/>
<accession>A0AAD5UXK6</accession>
<gene>
    <name evidence="3" type="ORF">NLI96_g8304</name>
</gene>
<sequence>MLYKCNLVCMRRTNWGQVPTFSGFPRSGVSERLPSFALRPRCHFMHQKEGSMPLNCLDPTLLIGNLLVDRIVAFSKMCHAVAGVYFWDYAMSLDFEWGFITRKRRFRWPMLFYFLSRYVMLISIIGQLIALDITTEVNCGTLYTFNAATALASIGLASINLAIRTMVIWGYKYTIVIPLVATNLAFWGMTVAASKVDAVWLEGQGCFVAKFDNHLVSAAFIFTMCFDLAVLGLAAGKLAFGPGKRTRLMNLMFQDGIIFFIIVAVANIPATTMMLLALNPILTSMLDLPLATISTMVACRAVRRLSQFSNAEPEIIGIPTNPPPSSQVSNSILGPKSTTQHHMSQKSMDGVHIQMETFQVADADSESDVSKKQKFPRNLV</sequence>
<feature type="transmembrane region" description="Helical" evidence="2">
    <location>
        <begin position="214"/>
        <end position="236"/>
    </location>
</feature>
<evidence type="ECO:0000313" key="4">
    <source>
        <dbReference type="Proteomes" id="UP001212997"/>
    </source>
</evidence>
<dbReference type="EMBL" id="JANAWD010000371">
    <property type="protein sequence ID" value="KAJ3480502.1"/>
    <property type="molecule type" value="Genomic_DNA"/>
</dbReference>
<keyword evidence="2" id="KW-0812">Transmembrane</keyword>
<feature type="transmembrane region" description="Helical" evidence="2">
    <location>
        <begin position="175"/>
        <end position="194"/>
    </location>
</feature>
<feature type="transmembrane region" description="Helical" evidence="2">
    <location>
        <begin position="257"/>
        <end position="278"/>
    </location>
</feature>
<keyword evidence="4" id="KW-1185">Reference proteome</keyword>
<protein>
    <submittedName>
        <fullName evidence="3">Uncharacterized protein</fullName>
    </submittedName>
</protein>
<keyword evidence="2" id="KW-1133">Transmembrane helix</keyword>
<dbReference type="Proteomes" id="UP001212997">
    <property type="component" value="Unassembled WGS sequence"/>
</dbReference>
<organism evidence="3 4">
    <name type="scientific">Meripilus lineatus</name>
    <dbReference type="NCBI Taxonomy" id="2056292"/>
    <lineage>
        <taxon>Eukaryota</taxon>
        <taxon>Fungi</taxon>
        <taxon>Dikarya</taxon>
        <taxon>Basidiomycota</taxon>
        <taxon>Agaricomycotina</taxon>
        <taxon>Agaricomycetes</taxon>
        <taxon>Polyporales</taxon>
        <taxon>Meripilaceae</taxon>
        <taxon>Meripilus</taxon>
    </lineage>
</organism>
<proteinExistence type="predicted"/>
<feature type="transmembrane region" description="Helical" evidence="2">
    <location>
        <begin position="110"/>
        <end position="130"/>
    </location>
</feature>
<reference evidence="3" key="1">
    <citation type="submission" date="2022-07" db="EMBL/GenBank/DDBJ databases">
        <title>Genome Sequence of Physisporinus lineatus.</title>
        <authorList>
            <person name="Buettner E."/>
        </authorList>
    </citation>
    <scope>NUCLEOTIDE SEQUENCE</scope>
    <source>
        <strain evidence="3">VT162</strain>
    </source>
</reference>
<evidence type="ECO:0000313" key="3">
    <source>
        <dbReference type="EMBL" id="KAJ3480502.1"/>
    </source>
</evidence>
<evidence type="ECO:0000256" key="1">
    <source>
        <dbReference type="SAM" id="MobiDB-lite"/>
    </source>
</evidence>